<dbReference type="GO" id="GO:0003341">
    <property type="term" value="P:cilium movement"/>
    <property type="evidence" value="ECO:0000318"/>
    <property type="project" value="GO_Central"/>
</dbReference>
<dbReference type="KEGG" id="tva:4764456"/>
<feature type="compositionally biased region" description="Basic residues" evidence="6">
    <location>
        <begin position="1855"/>
        <end position="1867"/>
    </location>
</feature>
<feature type="compositionally biased region" description="Basic and acidic residues" evidence="6">
    <location>
        <begin position="1618"/>
        <end position="1675"/>
    </location>
</feature>
<reference evidence="8" key="1">
    <citation type="submission" date="2006-10" db="EMBL/GenBank/DDBJ databases">
        <authorList>
            <person name="Amadeo P."/>
            <person name="Zhao Q."/>
            <person name="Wortman J."/>
            <person name="Fraser-Liggett C."/>
            <person name="Carlton J."/>
        </authorList>
    </citation>
    <scope>NUCLEOTIDE SEQUENCE</scope>
    <source>
        <strain evidence="8">G3</strain>
    </source>
</reference>
<dbReference type="VEuPathDB" id="TrichDB:TVAGG3_0004330"/>
<dbReference type="STRING" id="5722.A2ELA1"/>
<dbReference type="OrthoDB" id="442692at2759"/>
<dbReference type="GO" id="GO:1904158">
    <property type="term" value="P:axonemal central apparatus assembly"/>
    <property type="evidence" value="ECO:0000318"/>
    <property type="project" value="GO_Central"/>
</dbReference>
<dbReference type="InterPro" id="IPR033305">
    <property type="entry name" value="Hydin-like"/>
</dbReference>
<evidence type="ECO:0000259" key="7">
    <source>
        <dbReference type="Pfam" id="PF22544"/>
    </source>
</evidence>
<evidence type="ECO:0000256" key="1">
    <source>
        <dbReference type="ARBA" id="ARBA00004138"/>
    </source>
</evidence>
<dbReference type="PANTHER" id="PTHR23053">
    <property type="entry name" value="DLEC1 DELETED IN LUNG AND ESOPHAGEAL CANCER 1"/>
    <property type="match status" value="1"/>
</dbReference>
<feature type="region of interest" description="Disordered" evidence="6">
    <location>
        <begin position="1595"/>
        <end position="1683"/>
    </location>
</feature>
<dbReference type="SUPFAM" id="SSF52540">
    <property type="entry name" value="P-loop containing nucleoside triphosphate hydrolases"/>
    <property type="match status" value="1"/>
</dbReference>
<keyword evidence="4" id="KW-0969">Cilium</keyword>
<feature type="region of interest" description="Disordered" evidence="6">
    <location>
        <begin position="1846"/>
        <end position="1875"/>
    </location>
</feature>
<dbReference type="InterPro" id="IPR013783">
    <property type="entry name" value="Ig-like_fold"/>
</dbReference>
<organism evidence="8 9">
    <name type="scientific">Trichomonas vaginalis (strain ATCC PRA-98 / G3)</name>
    <dbReference type="NCBI Taxonomy" id="412133"/>
    <lineage>
        <taxon>Eukaryota</taxon>
        <taxon>Metamonada</taxon>
        <taxon>Parabasalia</taxon>
        <taxon>Trichomonadida</taxon>
        <taxon>Trichomonadidae</taxon>
        <taxon>Trichomonas</taxon>
    </lineage>
</organism>
<feature type="region of interest" description="Disordered" evidence="6">
    <location>
        <begin position="1222"/>
        <end position="1257"/>
    </location>
</feature>
<keyword evidence="9" id="KW-1185">Reference proteome</keyword>
<dbReference type="EMBL" id="DS113420">
    <property type="protein sequence ID" value="EAY06578.1"/>
    <property type="molecule type" value="Genomic_DNA"/>
</dbReference>
<dbReference type="PANTHER" id="PTHR23053:SF0">
    <property type="entry name" value="HYDROCEPHALUS-INDUCING PROTEIN HOMOLOG"/>
    <property type="match status" value="1"/>
</dbReference>
<name>A2ELA1_TRIV3</name>
<feature type="domain" description="HYDIN/VesB/CFA65-like Ig-like" evidence="7">
    <location>
        <begin position="2681"/>
        <end position="2757"/>
    </location>
</feature>
<keyword evidence="5" id="KW-0966">Cell projection</keyword>
<gene>
    <name evidence="8" type="ORF">TVAG_069480</name>
</gene>
<feature type="domain" description="HYDIN/VesB/CFA65-like Ig-like" evidence="7">
    <location>
        <begin position="133"/>
        <end position="230"/>
    </location>
</feature>
<dbReference type="GO" id="GO:0005930">
    <property type="term" value="C:axoneme"/>
    <property type="evidence" value="ECO:0000318"/>
    <property type="project" value="GO_Central"/>
</dbReference>
<sequence>MFRLEPTVVYFPDTFITSESTFAVDIINDSSEKTDYKWSVYESASAENQSMAVGDILDLNERNSKQDIKQFNNAIFQPVQNSGEIWPKRKTTATITFHPAEARQYVQNLYLDFGENHKRVPIELRGTGLPPEASFDVSTISVGHIPLDTVQEYKVNLINLGSVDVDFKYEPNQESSLKFTFSPSEGKLKVGEKIPITLTMAANQVGNFNETFTFKIKGALKTHPTLLVYGRVDGPVYTISSKNLNFGDVSYGFLYSKSFTIENKTNIPFDYRLHFEQNTTFAPREFSVKPDTGTVDKFATKTITVEMIPNSIQNYEVKLWIDIHEFQKNVEKIKIYANCISPTVVIPQPVIKCENVFINYPYEKTFTFENTSALPAKYEILVEDQGKSAPAKVEIAKNQGVIEPNSKLDTQFTITPLILGPITIPCYLKIDSNTGIVIPWSISAVSIGPTVDISHKHINFGTIPVLQNKSIPLLLTNTSLIPVDYSITIESENTAFNVQQKEGTIPPLEKSQIPIIANLDDTLTFNGKLVLNIQYLNPITIPLAATGSGTPMYSSIPMDTIDFGSILNERVSTVKFTLTNKGRRTQELRWSYGRIKVPEAVQKTFKLVINPEVYTIESHDTIEYTIQVFCPSAVTFTAELICNATIGRQRVELFHPTIKGSIFKPNLNFSTKQIEFEYIHNYKKEEEIIMNSTENLTQPSFDLMPVQETTFDVVNINPIPVDLVIQTQEPFTTDVTSLHLDTNQQRTIVVTFNAPFKTDFFSESITRKINFSVVDHPAKISLNAKCNYIFPNLAFEPSTSVDFGNMMLNTEEEVSLTMKSVSSSPVEWSWELMAENADKSLSRIFDVFPIKGYIEPFQSDTIHFSFSAIASQEGGSKTYKGKAVCHVTGGPDYVIDLKGNAVAIDYGISPLSINFGDKFYNENLSSKITLKNGSDLPIKYTTKVPKFNLLSQLSITPSDGVIPVEGAFTLTVNCLCGKPGNFNDYFLIQIGHYEEQKIPIIVNSYFPQLMLNIPRHETDYSLQQSPESPPEELINLESKLAIERENQKLPYSNNKQERERLTFQKKIFSKYLFDIGQIIVGDTLEFPFDVKSLVPLNLPVIVNVESLKNTGFYIKSTNITMKPNEESSIVIGFDTSKRTNNLTGNVEYSIYLVLGESQNHIIEIVLNAKIVLPRFTLSTKVFNFDEVIVGQSKTMTLQIQNMNTFPCEFAFLDQIESNSSATSKASTARRVETARSKKSTKTVQPKKETNNEEEEEEEEKLIIYQTKPSNGVLPPSSFQNIEITFTPVEGINYNFKLPLKMKHNPKDEMLKLFGKGVQMKIEFEPPSLSLPAILPFSDSSISDVKLKNNTNYPIEVFSYNFDYELYVNTFIKKKQESQNNTVSDEAVANVSKFSICVIVHGPSQTGRTTVSKMISKYLNARVISLTELWQPIIERQEGYAAADLIAKLGTRIQESDCMNGFVIDGLDALQQNQDTENYMTQVLKAKGCYDECLNNPFNNIPHNNPTNIELALNYVLESLDGHYVFFVGCKCTIDTIQKRAEEEERLEKKRIAKERQQEKIALFNMTEEEYDKLSPEEQEEIDKKRKALRKKIIKAEQEKQQSEENEKTSRSKHRSKTSSREKSSHEKSDKKDDKHEKSREERHKKSRSKTNEEEKNIQSNKDIKETKPTKSDKPKTNKKGIPLDPLEFSQMLFNMSIGSIANKIKNSTENFQAIDPATLTTKNNEEEEKKELTIDLNKNSTDNLPNNEQKTEEEENNEPKSIKSLNSIVVSTDFSLKDVENEITSFLPSLNTIKENAFTSLIPGAVTGMSNDIDEPLSKFKETSPYFSIVVDEPYTELPEDLNSTLTEQSGRTSKSFKSRSLSKSKKLQQTNHEDQVDISKLTPRWKIDANSSITLQIKFMPTIPGSFKTDLYFGILGCKYEMLKVNVSGACAGPDVDRNILQMFENKSGYNNDEKEYQFGPILLSGKQKQSNPVSEKVTLKNISQFPAEVHCYFSEVNKQVWSVEPQSTTIPAEGTATFNVIITPQATELFKNVLQFFIKDQPEPLSIPFSAESTVPCIKLSNTNLDFDKIMIGKSRTLNIELKNTSKLFSYWSLKNLNNLGDNVKFSQTEGVIKPLKSMTIKATFSAAKSTSIKKSINFEVFDKDKTRAFGTTPISVLGEAFDVVLDVQFPKGMDHLCFGNFTLSQTKTINLMLKDKGKFPVTYKVIIDKNIEQFITCNPQTGTINPQDKPIPLVFSLKSGKVISFQDAKGIKMQIQDTNTKVTTKTLPLPFTCETVYSQVQIQPSKKVTFDYVSIGQVPTKQVTLVNAGKFAFDFELVPKAEAKEKTPILPVDSKKGNLSSLLKPKNKKNVQHVIAGNYVLSPSTGTINPGQSCVIDVEFNGTTAGTFSNTVNVKVNEIDPNSPPPVINLHGIVEMPALEIAARDKVFPGLPLSLSTEKLKEDKNVFYEDSGVLNFSALMIHEKSQVPVNIINTSHLPINAEINLKSAKSKDKNFPFEVSETKIALEPLAQKQVLISFSPVNPESYTGTFECVIKGAQTDSKLKFNVEGIGSVPNFNIVGLEKQKTGFVCNFTRVLIGYKKEKVININNPTALPVPVTIQYKKTPEFTVFPDTSSETIPPGETFPLVVSFKPTAETKSQFDVIVGIENNPKSNATVTVFGEGAIEDILFEFSNNTNNDEDQLEFKNCVVGSMSQQMFVMKNVGNEDCKFTWTNNTGITFVPSVGHIKAGKSKKIIASLLADHPIKLITQKVICNVLKIQLDQHAPDWDDSMRTLKYVKRNLQTPVEKENNVITGSKLPPLNARKAAKTAMSVKRSNTNIPPIENQSVVSDIVKVAEVREEPPFKLLTQKPREVFIHAVMAADVVKFALDTTEIAFSPTMMMQSRSFDVKMTNQCQIKFEFYWRDADYQAARTDYASQHKAPFDIVPRHGFIEPGSSQMFKVIFAPEEVDDFAGRLICDIPFNTGQSPIINVSGLSRRPIIYFNVEQSDYLSRRYPSYIKAVPAETRIVEIAVSSNHAGKTNHLKFDVVNTTSQPYEFSWTKSSTVVDGEESKAIVCETPCGMISGGKKVVMNFSFTPGQQRTVEANYEFLIPSLGVRVPFLVVGRIVQ</sequence>
<accession>A2ELA1</accession>
<dbReference type="Pfam" id="PF22544">
    <property type="entry name" value="HYDIN_VesB_CFA65-like_Ig"/>
    <property type="match status" value="3"/>
</dbReference>
<evidence type="ECO:0000256" key="5">
    <source>
        <dbReference type="ARBA" id="ARBA00023273"/>
    </source>
</evidence>
<reference evidence="8" key="2">
    <citation type="journal article" date="2007" name="Science">
        <title>Draft genome sequence of the sexually transmitted pathogen Trichomonas vaginalis.</title>
        <authorList>
            <person name="Carlton J.M."/>
            <person name="Hirt R.P."/>
            <person name="Silva J.C."/>
            <person name="Delcher A.L."/>
            <person name="Schatz M."/>
            <person name="Zhao Q."/>
            <person name="Wortman J.R."/>
            <person name="Bidwell S.L."/>
            <person name="Alsmark U.C.M."/>
            <person name="Besteiro S."/>
            <person name="Sicheritz-Ponten T."/>
            <person name="Noel C.J."/>
            <person name="Dacks J.B."/>
            <person name="Foster P.G."/>
            <person name="Simillion C."/>
            <person name="Van de Peer Y."/>
            <person name="Miranda-Saavedra D."/>
            <person name="Barton G.J."/>
            <person name="Westrop G.D."/>
            <person name="Mueller S."/>
            <person name="Dessi D."/>
            <person name="Fiori P.L."/>
            <person name="Ren Q."/>
            <person name="Paulsen I."/>
            <person name="Zhang H."/>
            <person name="Bastida-Corcuera F.D."/>
            <person name="Simoes-Barbosa A."/>
            <person name="Brown M.T."/>
            <person name="Hayes R.D."/>
            <person name="Mukherjee M."/>
            <person name="Okumura C.Y."/>
            <person name="Schneider R."/>
            <person name="Smith A.J."/>
            <person name="Vanacova S."/>
            <person name="Villalvazo M."/>
            <person name="Haas B.J."/>
            <person name="Pertea M."/>
            <person name="Feldblyum T.V."/>
            <person name="Utterback T.R."/>
            <person name="Shu C.L."/>
            <person name="Osoegawa K."/>
            <person name="de Jong P.J."/>
            <person name="Hrdy I."/>
            <person name="Horvathova L."/>
            <person name="Zubacova Z."/>
            <person name="Dolezal P."/>
            <person name="Malik S.B."/>
            <person name="Logsdon J.M. Jr."/>
            <person name="Henze K."/>
            <person name="Gupta A."/>
            <person name="Wang C.C."/>
            <person name="Dunne R.L."/>
            <person name="Upcroft J.A."/>
            <person name="Upcroft P."/>
            <person name="White O."/>
            <person name="Salzberg S.L."/>
            <person name="Tang P."/>
            <person name="Chiu C.-H."/>
            <person name="Lee Y.-S."/>
            <person name="Embley T.M."/>
            <person name="Coombs G.H."/>
            <person name="Mottram J.C."/>
            <person name="Tachezy J."/>
            <person name="Fraser-Liggett C.M."/>
            <person name="Johnson P.J."/>
        </authorList>
    </citation>
    <scope>NUCLEOTIDE SEQUENCE [LARGE SCALE GENOMIC DNA]</scope>
    <source>
        <strain evidence="8">G3</strain>
    </source>
</reference>
<dbReference type="eggNOG" id="ENOG502QQ4F">
    <property type="taxonomic scope" value="Eukaryota"/>
</dbReference>
<dbReference type="InterPro" id="IPR027417">
    <property type="entry name" value="P-loop_NTPase"/>
</dbReference>
<dbReference type="Proteomes" id="UP000001542">
    <property type="component" value="Unassembled WGS sequence"/>
</dbReference>
<feature type="compositionally biased region" description="Polar residues" evidence="6">
    <location>
        <begin position="1736"/>
        <end position="1745"/>
    </location>
</feature>
<keyword evidence="3" id="KW-0963">Cytoplasm</keyword>
<evidence type="ECO:0000313" key="8">
    <source>
        <dbReference type="EMBL" id="EAY06578.1"/>
    </source>
</evidence>
<evidence type="ECO:0000256" key="2">
    <source>
        <dbReference type="ARBA" id="ARBA00004496"/>
    </source>
</evidence>
<dbReference type="Gene3D" id="2.60.40.10">
    <property type="entry name" value="Immunoglobulins"/>
    <property type="match status" value="18"/>
</dbReference>
<dbReference type="SMR" id="A2ELA1"/>
<dbReference type="VEuPathDB" id="TrichDB:TVAG_069480"/>
<feature type="region of interest" description="Disordered" evidence="6">
    <location>
        <begin position="1716"/>
        <end position="1760"/>
    </location>
</feature>
<evidence type="ECO:0000313" key="9">
    <source>
        <dbReference type="Proteomes" id="UP000001542"/>
    </source>
</evidence>
<dbReference type="Gene3D" id="3.40.50.300">
    <property type="entry name" value="P-loop containing nucleotide triphosphate hydrolases"/>
    <property type="match status" value="1"/>
</dbReference>
<feature type="compositionally biased region" description="Basic and acidic residues" evidence="6">
    <location>
        <begin position="1723"/>
        <end position="1733"/>
    </location>
</feature>
<dbReference type="RefSeq" id="XP_001318801.1">
    <property type="nucleotide sequence ID" value="XM_001318766.1"/>
</dbReference>
<evidence type="ECO:0000256" key="6">
    <source>
        <dbReference type="SAM" id="MobiDB-lite"/>
    </source>
</evidence>
<feature type="compositionally biased region" description="Basic and acidic residues" evidence="6">
    <location>
        <begin position="1595"/>
        <end position="1609"/>
    </location>
</feature>
<protein>
    <recommendedName>
        <fullName evidence="7">HYDIN/VesB/CFA65-like Ig-like domain-containing protein</fullName>
    </recommendedName>
</protein>
<proteinExistence type="predicted"/>
<feature type="domain" description="HYDIN/VesB/CFA65-like Ig-like" evidence="7">
    <location>
        <begin position="239"/>
        <end position="338"/>
    </location>
</feature>
<dbReference type="InParanoid" id="A2ELA1"/>
<evidence type="ECO:0000256" key="3">
    <source>
        <dbReference type="ARBA" id="ARBA00022490"/>
    </source>
</evidence>
<evidence type="ECO:0000256" key="4">
    <source>
        <dbReference type="ARBA" id="ARBA00023069"/>
    </source>
</evidence>
<dbReference type="InterPro" id="IPR053879">
    <property type="entry name" value="HYDIN_VesB_CFA65-like_Ig"/>
</dbReference>
<comment type="subcellular location">
    <subcellularLocation>
        <location evidence="1">Cell projection</location>
        <location evidence="1">Cilium</location>
    </subcellularLocation>
    <subcellularLocation>
        <location evidence="2">Cytoplasm</location>
    </subcellularLocation>
</comment>